<dbReference type="GO" id="GO:0003942">
    <property type="term" value="F:N-acetyl-gamma-glutamyl-phosphate reductase activity"/>
    <property type="evidence" value="ECO:0007669"/>
    <property type="project" value="InterPro"/>
</dbReference>
<dbReference type="Gene3D" id="2.60.300.12">
    <property type="entry name" value="HesB-like domain"/>
    <property type="match status" value="1"/>
</dbReference>
<dbReference type="Pfam" id="PF20567">
    <property type="entry name" value="DUF6776"/>
    <property type="match status" value="1"/>
</dbReference>
<dbReference type="InterPro" id="IPR036291">
    <property type="entry name" value="NAD(P)-bd_dom_sf"/>
</dbReference>
<gene>
    <name evidence="13" type="ORF">CTOB1V02_LOCUS12385</name>
</gene>
<dbReference type="Pfam" id="PF22698">
    <property type="entry name" value="Semialdhyde_dhC_1"/>
    <property type="match status" value="1"/>
</dbReference>
<protein>
    <submittedName>
        <fullName evidence="13">Uncharacterized protein</fullName>
    </submittedName>
</protein>
<keyword evidence="6" id="KW-0521">NADP</keyword>
<keyword evidence="7" id="KW-0560">Oxidoreductase</keyword>
<evidence type="ECO:0000256" key="1">
    <source>
        <dbReference type="ARBA" id="ARBA00004862"/>
    </source>
</evidence>
<dbReference type="SUPFAM" id="SSF51735">
    <property type="entry name" value="NAD(P)-binding Rossmann-fold domains"/>
    <property type="match status" value="1"/>
</dbReference>
<evidence type="ECO:0000256" key="9">
    <source>
        <dbReference type="ARBA" id="ARBA00023014"/>
    </source>
</evidence>
<evidence type="ECO:0000256" key="8">
    <source>
        <dbReference type="ARBA" id="ARBA00023004"/>
    </source>
</evidence>
<organism evidence="13">
    <name type="scientific">Cyprideis torosa</name>
    <dbReference type="NCBI Taxonomy" id="163714"/>
    <lineage>
        <taxon>Eukaryota</taxon>
        <taxon>Metazoa</taxon>
        <taxon>Ecdysozoa</taxon>
        <taxon>Arthropoda</taxon>
        <taxon>Crustacea</taxon>
        <taxon>Oligostraca</taxon>
        <taxon>Ostracoda</taxon>
        <taxon>Podocopa</taxon>
        <taxon>Podocopida</taxon>
        <taxon>Cytherocopina</taxon>
        <taxon>Cytheroidea</taxon>
        <taxon>Cytherideidae</taxon>
        <taxon>Cyprideis</taxon>
    </lineage>
</organism>
<dbReference type="EMBL" id="OB669094">
    <property type="protein sequence ID" value="CAD7234569.1"/>
    <property type="molecule type" value="Genomic_DNA"/>
</dbReference>
<dbReference type="InterPro" id="IPR017870">
    <property type="entry name" value="FeS_cluster_insertion_CS"/>
</dbReference>
<dbReference type="Gene3D" id="3.40.50.720">
    <property type="entry name" value="NAD(P)-binding Rossmann-like Domain"/>
    <property type="match status" value="1"/>
</dbReference>
<proteinExistence type="inferred from homology"/>
<dbReference type="InterPro" id="IPR023063">
    <property type="entry name" value="ErpA_proteobact"/>
</dbReference>
<evidence type="ECO:0000256" key="11">
    <source>
        <dbReference type="SAM" id="MobiDB-lite"/>
    </source>
</evidence>
<name>A0A7R8ZS93_9CRUS</name>
<keyword evidence="9" id="KW-0411">Iron-sulfur</keyword>
<dbReference type="UniPathway" id="UPA00068">
    <property type="reaction ID" value="UER00108"/>
</dbReference>
<keyword evidence="8" id="KW-0408">Iron</keyword>
<dbReference type="CDD" id="cd17895">
    <property type="entry name" value="AGPR_1_N"/>
    <property type="match status" value="1"/>
</dbReference>
<keyword evidence="12" id="KW-0812">Transmembrane</keyword>
<dbReference type="PROSITE" id="PS01152">
    <property type="entry name" value="HESB"/>
    <property type="match status" value="1"/>
</dbReference>
<dbReference type="SUPFAM" id="SSF55347">
    <property type="entry name" value="Glyceraldehyde-3-phosphate dehydrogenase-like, C-terminal domain"/>
    <property type="match status" value="1"/>
</dbReference>
<dbReference type="Pfam" id="PF04519">
    <property type="entry name" value="Bactofilin"/>
    <property type="match status" value="1"/>
</dbReference>
<keyword evidence="10" id="KW-0175">Coiled coil</keyword>
<dbReference type="PROSITE" id="PS01224">
    <property type="entry name" value="ARGC"/>
    <property type="match status" value="1"/>
</dbReference>
<dbReference type="NCBIfam" id="NF010147">
    <property type="entry name" value="PRK13623.1"/>
    <property type="match status" value="1"/>
</dbReference>
<dbReference type="Pfam" id="PF01118">
    <property type="entry name" value="Semialdhyde_dh"/>
    <property type="match status" value="1"/>
</dbReference>
<dbReference type="PANTHER" id="PTHR32338">
    <property type="entry name" value="N-ACETYL-GAMMA-GLUTAMYL-PHOSPHATE REDUCTASE, CHLOROPLASTIC-RELATED-RELATED"/>
    <property type="match status" value="1"/>
</dbReference>
<keyword evidence="3" id="KW-0055">Arginine biosynthesis</keyword>
<dbReference type="InterPro" id="IPR050085">
    <property type="entry name" value="AGPR"/>
</dbReference>
<evidence type="ECO:0000256" key="5">
    <source>
        <dbReference type="ARBA" id="ARBA00022723"/>
    </source>
</evidence>
<evidence type="ECO:0000256" key="2">
    <source>
        <dbReference type="ARBA" id="ARBA00006718"/>
    </source>
</evidence>
<dbReference type="InterPro" id="IPR046703">
    <property type="entry name" value="DUF6776"/>
</dbReference>
<feature type="region of interest" description="Disordered" evidence="11">
    <location>
        <begin position="666"/>
        <end position="685"/>
    </location>
</feature>
<dbReference type="InterPro" id="IPR000706">
    <property type="entry name" value="AGPR_type-1"/>
</dbReference>
<evidence type="ECO:0000313" key="13">
    <source>
        <dbReference type="EMBL" id="CAD7234569.1"/>
    </source>
</evidence>
<dbReference type="InterPro" id="IPR000534">
    <property type="entry name" value="Semialdehyde_DH_NAD-bd"/>
</dbReference>
<dbReference type="SUPFAM" id="SSF89360">
    <property type="entry name" value="HesB-like domain"/>
    <property type="match status" value="1"/>
</dbReference>
<evidence type="ECO:0000256" key="4">
    <source>
        <dbReference type="ARBA" id="ARBA00022605"/>
    </source>
</evidence>
<keyword evidence="4" id="KW-0028">Amino-acid biosynthesis</keyword>
<feature type="transmembrane region" description="Helical" evidence="12">
    <location>
        <begin position="342"/>
        <end position="365"/>
    </location>
</feature>
<dbReference type="Pfam" id="PF01521">
    <property type="entry name" value="Fe-S_biosyn"/>
    <property type="match status" value="1"/>
</dbReference>
<keyword evidence="12" id="KW-0472">Membrane</keyword>
<evidence type="ECO:0000256" key="12">
    <source>
        <dbReference type="SAM" id="Phobius"/>
    </source>
</evidence>
<dbReference type="InterPro" id="IPR007607">
    <property type="entry name" value="BacA/B"/>
</dbReference>
<dbReference type="PANTHER" id="PTHR32338:SF10">
    <property type="entry name" value="N-ACETYL-GAMMA-GLUTAMYL-PHOSPHATE REDUCTASE, CHLOROPLASTIC-RELATED"/>
    <property type="match status" value="1"/>
</dbReference>
<dbReference type="GO" id="GO:0070401">
    <property type="term" value="F:NADP+ binding"/>
    <property type="evidence" value="ECO:0007669"/>
    <property type="project" value="InterPro"/>
</dbReference>
<dbReference type="InterPro" id="IPR016092">
    <property type="entry name" value="ATAP"/>
</dbReference>
<evidence type="ECO:0000256" key="3">
    <source>
        <dbReference type="ARBA" id="ARBA00022571"/>
    </source>
</evidence>
<dbReference type="InterPro" id="IPR000361">
    <property type="entry name" value="ATAP_core_dom"/>
</dbReference>
<dbReference type="HAMAP" id="MF_00150">
    <property type="entry name" value="ArgC_type1"/>
    <property type="match status" value="1"/>
</dbReference>
<dbReference type="GO" id="GO:0051287">
    <property type="term" value="F:NAD binding"/>
    <property type="evidence" value="ECO:0007669"/>
    <property type="project" value="InterPro"/>
</dbReference>
<comment type="pathway">
    <text evidence="1">Amino-acid biosynthesis; L-arginine biosynthesis; N(2)-acetyl-L-ornithine from L-glutamate: step 3/4.</text>
</comment>
<dbReference type="InterPro" id="IPR023013">
    <property type="entry name" value="AGPR_AS"/>
</dbReference>
<sequence>MTRRNRAMQPLLSKPAMIPRIAGWRRELGLDNRLYHFRPVNREVVLVVKCGIVGATGYTGSELLRILATHPDVSIEVVTSRGESGRSVSDLFHHLRGWVDLPFSEPDLASLADCDLVFFATPNGTAMKMVPELLDRGVRVIDLAADFRLKDVAVWEQWYGMKHACPDLLGEAVYGLPEINREAIRSARLVANPGCYPTASALAALPLVERGLIDLDRIILDAKSGVSGAGRGANVGSLMSEMGESFKAYGVAGHRHLPEIRQTLSSVSKEPVGMTFVPHLLPMIRGIHVTLYGFLTTKEAELQAIYDERIGISGAYAVKRPESRKAVVVIERDWEKSNKSHFWLLITLAVLVMVVAGAAYLVYWYSSNAGGRASVPPDLVELRQQVAFLQQENERMRLDSAKAQRSVAIDQEAGSMLQETIVEREGEIKKLKEELSFYKSIVDPDSQQKGLAIREFGLEATPVESQFKYQLVISQASGKSSVSGSVVIRIQGRQEGVLKTLDWKNLSVSKDAGPKFRFQYFEKLEGLVSIPTGFVPEHILVKLVPTNSKLDASQQSYSWEAVIKGKGTTLKGDLAFEGGLHIEGVVIGNVSALSGSGTPMLILNESGSVEGDIEVPNMLINGSVVGDVYAAGHAELAPNARIKGNVYYKTIEMAVGAQINGNLVHRDPDSPESKNKPVGLVSSGGKKAEAMDAAADKVRALIEEEDNDNLKLRVFVTGGGCSGFQYGFTFDEAVNDGDTEVENGGVTLLIDPMSFQYLTGAEIDYTEGLEGAQFVIRNPNATTTCGCGSSFAV</sequence>
<reference evidence="13" key="1">
    <citation type="submission" date="2020-11" db="EMBL/GenBank/DDBJ databases">
        <authorList>
            <person name="Tran Van P."/>
        </authorList>
    </citation>
    <scope>NUCLEOTIDE SEQUENCE</scope>
</reference>
<evidence type="ECO:0000256" key="6">
    <source>
        <dbReference type="ARBA" id="ARBA00022857"/>
    </source>
</evidence>
<feature type="compositionally biased region" description="Basic and acidic residues" evidence="11">
    <location>
        <begin position="666"/>
        <end position="675"/>
    </location>
</feature>
<dbReference type="GO" id="GO:0006526">
    <property type="term" value="P:L-arginine biosynthetic process"/>
    <property type="evidence" value="ECO:0007669"/>
    <property type="project" value="UniProtKB-UniPathway"/>
</dbReference>
<dbReference type="FunFam" id="2.60.300.12:FF:000002">
    <property type="entry name" value="Iron-sulfur cluster insertion protein ErpA"/>
    <property type="match status" value="1"/>
</dbReference>
<dbReference type="NCBIfam" id="TIGR01850">
    <property type="entry name" value="argC"/>
    <property type="match status" value="1"/>
</dbReference>
<dbReference type="Gene3D" id="3.30.360.10">
    <property type="entry name" value="Dihydrodipicolinate Reductase, domain 2"/>
    <property type="match status" value="1"/>
</dbReference>
<dbReference type="NCBIfam" id="TIGR00049">
    <property type="entry name" value="iron-sulfur cluster assembly accessory protein"/>
    <property type="match status" value="1"/>
</dbReference>
<feature type="coiled-coil region" evidence="10">
    <location>
        <begin position="379"/>
        <end position="406"/>
    </location>
</feature>
<dbReference type="InterPro" id="IPR058924">
    <property type="entry name" value="AGPR_dimerisation_dom"/>
</dbReference>
<dbReference type="CDD" id="cd23934">
    <property type="entry name" value="AGPR_1_C"/>
    <property type="match status" value="1"/>
</dbReference>
<evidence type="ECO:0000256" key="7">
    <source>
        <dbReference type="ARBA" id="ARBA00023002"/>
    </source>
</evidence>
<dbReference type="HAMAP" id="MF_01380">
    <property type="entry name" value="Fe_S_insert_ErpA"/>
    <property type="match status" value="1"/>
</dbReference>
<evidence type="ECO:0000256" key="10">
    <source>
        <dbReference type="SAM" id="Coils"/>
    </source>
</evidence>
<accession>A0A7R8ZS93</accession>
<dbReference type="GO" id="GO:0016226">
    <property type="term" value="P:iron-sulfur cluster assembly"/>
    <property type="evidence" value="ECO:0007669"/>
    <property type="project" value="InterPro"/>
</dbReference>
<dbReference type="GO" id="GO:0051536">
    <property type="term" value="F:iron-sulfur cluster binding"/>
    <property type="evidence" value="ECO:0007669"/>
    <property type="project" value="UniProtKB-KW"/>
</dbReference>
<dbReference type="AlphaFoldDB" id="A0A7R8ZS93"/>
<keyword evidence="5" id="KW-0479">Metal-binding</keyword>
<dbReference type="OrthoDB" id="8197307at2759"/>
<comment type="similarity">
    <text evidence="2">Belongs to the HesB/IscA family.</text>
</comment>
<dbReference type="SMART" id="SM00859">
    <property type="entry name" value="Semialdhyde_dh"/>
    <property type="match status" value="1"/>
</dbReference>
<dbReference type="InterPro" id="IPR035903">
    <property type="entry name" value="HesB-like_dom_sf"/>
</dbReference>
<dbReference type="GO" id="GO:0046872">
    <property type="term" value="F:metal ion binding"/>
    <property type="evidence" value="ECO:0007669"/>
    <property type="project" value="UniProtKB-KW"/>
</dbReference>
<keyword evidence="12" id="KW-1133">Transmembrane helix</keyword>